<dbReference type="PANTHER" id="PTHR45947:SF3">
    <property type="entry name" value="SULFOQUINOVOSYL TRANSFERASE SQD2"/>
    <property type="match status" value="1"/>
</dbReference>
<dbReference type="CDD" id="cd03801">
    <property type="entry name" value="GT4_PimA-like"/>
    <property type="match status" value="1"/>
</dbReference>
<evidence type="ECO:0000259" key="3">
    <source>
        <dbReference type="Pfam" id="PF00534"/>
    </source>
</evidence>
<dbReference type="Gene3D" id="3.40.50.2000">
    <property type="entry name" value="Glycogen Phosphorylase B"/>
    <property type="match status" value="2"/>
</dbReference>
<dbReference type="GO" id="GO:0009250">
    <property type="term" value="P:glucan biosynthetic process"/>
    <property type="evidence" value="ECO:0007669"/>
    <property type="project" value="InterPro"/>
</dbReference>
<sequence length="435" mass="46836">MRARVAPAQSSVYFEPVSFGTDGGRSTAVSGETGQLGDLLRVAMLTREYPPEVYGGAGVHVTQLTAELRRLCEVTVHCMGAERADAVVHQPDPSLYAANAALQMMSTQLRMADAVGEVDVVHSHTWYTGLAGHLAATLYGVPHILTAHSLEPRRPWKAEQLGGGYRLSSWSERNAMEHADAVIAVSEGMRRDVLDAYPAIDPARVHVVHNGIDATLWQPGPAEPGSRHILDELGVRTDQPIAAFVGRITRQKGVGHLLAAARDFAPDIQLVLCAGAPDTEELAEETAAAVEELRARRGNVFWVREMLPTEQIRQILAAATVFVCPSVYEPLGIVNLEAMACATAVVASDVGGIPEVVVDGDTGRLVHYDPGAVEKYERDLADAVNEVAGDPIRAAEFGAAGRARAIAEFDWSRIAERTVEVYRHARAERVGQPGQ</sequence>
<dbReference type="Proteomes" id="UP000252586">
    <property type="component" value="Unassembled WGS sequence"/>
</dbReference>
<name>A0A366DRD3_9NOCA</name>
<proteinExistence type="predicted"/>
<dbReference type="Pfam" id="PF00534">
    <property type="entry name" value="Glycos_transf_1"/>
    <property type="match status" value="1"/>
</dbReference>
<dbReference type="STRING" id="1210090.GCA_001613185_02709"/>
<organism evidence="5 6">
    <name type="scientific">Nocardia puris</name>
    <dbReference type="NCBI Taxonomy" id="208602"/>
    <lineage>
        <taxon>Bacteria</taxon>
        <taxon>Bacillati</taxon>
        <taxon>Actinomycetota</taxon>
        <taxon>Actinomycetes</taxon>
        <taxon>Mycobacteriales</taxon>
        <taxon>Nocardiaceae</taxon>
        <taxon>Nocardia</taxon>
    </lineage>
</organism>
<protein>
    <submittedName>
        <fullName evidence="5">Glycogen synthase (ADP-glucose)</fullName>
    </submittedName>
</protein>
<dbReference type="Pfam" id="PF13439">
    <property type="entry name" value="Glyco_transf_4"/>
    <property type="match status" value="1"/>
</dbReference>
<accession>A0A366DRD3</accession>
<comment type="caution">
    <text evidence="5">The sequence shown here is derived from an EMBL/GenBank/DDBJ whole genome shotgun (WGS) entry which is preliminary data.</text>
</comment>
<dbReference type="InterPro" id="IPR050194">
    <property type="entry name" value="Glycosyltransferase_grp1"/>
</dbReference>
<evidence type="ECO:0000256" key="1">
    <source>
        <dbReference type="ARBA" id="ARBA00022676"/>
    </source>
</evidence>
<keyword evidence="2" id="KW-0808">Transferase</keyword>
<dbReference type="NCBIfam" id="TIGR02149">
    <property type="entry name" value="glgA_Coryne"/>
    <property type="match status" value="1"/>
</dbReference>
<dbReference type="InterPro" id="IPR001296">
    <property type="entry name" value="Glyco_trans_1"/>
</dbReference>
<dbReference type="GO" id="GO:0016757">
    <property type="term" value="F:glycosyltransferase activity"/>
    <property type="evidence" value="ECO:0007669"/>
    <property type="project" value="UniProtKB-KW"/>
</dbReference>
<evidence type="ECO:0000259" key="4">
    <source>
        <dbReference type="Pfam" id="PF13439"/>
    </source>
</evidence>
<dbReference type="GO" id="GO:1903509">
    <property type="term" value="P:liposaccharide metabolic process"/>
    <property type="evidence" value="ECO:0007669"/>
    <property type="project" value="UniProtKB-ARBA"/>
</dbReference>
<evidence type="ECO:0000313" key="6">
    <source>
        <dbReference type="Proteomes" id="UP000252586"/>
    </source>
</evidence>
<dbReference type="InterPro" id="IPR011875">
    <property type="entry name" value="M1P_synthase"/>
</dbReference>
<feature type="domain" description="Glycosyl transferase family 1" evidence="3">
    <location>
        <begin position="231"/>
        <end position="403"/>
    </location>
</feature>
<dbReference type="InterPro" id="IPR028098">
    <property type="entry name" value="Glyco_trans_4-like_N"/>
</dbReference>
<reference evidence="5 6" key="1">
    <citation type="submission" date="2018-06" db="EMBL/GenBank/DDBJ databases">
        <title>Genomic Encyclopedia of Type Strains, Phase IV (KMG-IV): sequencing the most valuable type-strain genomes for metagenomic binning, comparative biology and taxonomic classification.</title>
        <authorList>
            <person name="Goeker M."/>
        </authorList>
    </citation>
    <scope>NUCLEOTIDE SEQUENCE [LARGE SCALE GENOMIC DNA]</scope>
    <source>
        <strain evidence="5 6">DSM 44599</strain>
    </source>
</reference>
<dbReference type="GO" id="GO:1901137">
    <property type="term" value="P:carbohydrate derivative biosynthetic process"/>
    <property type="evidence" value="ECO:0007669"/>
    <property type="project" value="UniProtKB-ARBA"/>
</dbReference>
<dbReference type="AlphaFoldDB" id="A0A366DRD3"/>
<feature type="domain" description="Glycosyltransferase subfamily 4-like N-terminal" evidence="4">
    <location>
        <begin position="54"/>
        <end position="214"/>
    </location>
</feature>
<gene>
    <name evidence="5" type="ORF">DFR74_103290</name>
</gene>
<dbReference type="SUPFAM" id="SSF53756">
    <property type="entry name" value="UDP-Glycosyltransferase/glycogen phosphorylase"/>
    <property type="match status" value="1"/>
</dbReference>
<dbReference type="PANTHER" id="PTHR45947">
    <property type="entry name" value="SULFOQUINOVOSYL TRANSFERASE SQD2"/>
    <property type="match status" value="1"/>
</dbReference>
<evidence type="ECO:0000256" key="2">
    <source>
        <dbReference type="ARBA" id="ARBA00022679"/>
    </source>
</evidence>
<keyword evidence="1" id="KW-0328">Glycosyltransferase</keyword>
<dbReference type="EMBL" id="QNRE01000003">
    <property type="protein sequence ID" value="RBO92646.1"/>
    <property type="molecule type" value="Genomic_DNA"/>
</dbReference>
<evidence type="ECO:0000313" key="5">
    <source>
        <dbReference type="EMBL" id="RBO92646.1"/>
    </source>
</evidence>
<keyword evidence="6" id="KW-1185">Reference proteome</keyword>